<keyword evidence="2 6" id="KW-0819">tRNA processing</keyword>
<comment type="caution">
    <text evidence="8">The sequence shown here is derived from an EMBL/GenBank/DDBJ whole genome shotgun (WGS) entry which is preliminary data.</text>
</comment>
<dbReference type="OrthoDB" id="9811823at2"/>
<name>A0A3D9LA00_MARFU</name>
<feature type="binding site" evidence="5">
    <location>
        <position position="114"/>
    </location>
    <ligand>
        <name>substrate</name>
    </ligand>
</feature>
<dbReference type="Gene3D" id="3.30.70.580">
    <property type="entry name" value="Pseudouridine synthase I, catalytic domain, N-terminal subdomain"/>
    <property type="match status" value="1"/>
</dbReference>
<dbReference type="GO" id="GO:0031119">
    <property type="term" value="P:tRNA pseudouridine synthesis"/>
    <property type="evidence" value="ECO:0007669"/>
    <property type="project" value="TreeGrafter"/>
</dbReference>
<dbReference type="InterPro" id="IPR020094">
    <property type="entry name" value="TruA/RsuA/RluB/E/F_N"/>
</dbReference>
<protein>
    <recommendedName>
        <fullName evidence="6">tRNA pseudouridine synthase</fullName>
        <ecNumber evidence="6">5.4.99.12</ecNumber>
    </recommendedName>
</protein>
<dbReference type="Gene3D" id="3.30.70.660">
    <property type="entry name" value="Pseudouridine synthase I, catalytic domain, C-terminal subdomain"/>
    <property type="match status" value="1"/>
</dbReference>
<dbReference type="EMBL" id="QREG01000002">
    <property type="protein sequence ID" value="REE02083.1"/>
    <property type="molecule type" value="Genomic_DNA"/>
</dbReference>
<evidence type="ECO:0000256" key="2">
    <source>
        <dbReference type="ARBA" id="ARBA00022694"/>
    </source>
</evidence>
<gene>
    <name evidence="8" type="ORF">C7460_102103</name>
</gene>
<evidence type="ECO:0000256" key="5">
    <source>
        <dbReference type="PIRSR" id="PIRSR001430-2"/>
    </source>
</evidence>
<evidence type="ECO:0000313" key="9">
    <source>
        <dbReference type="Proteomes" id="UP000256779"/>
    </source>
</evidence>
<dbReference type="InterPro" id="IPR001406">
    <property type="entry name" value="PsdUridine_synth_TruA"/>
</dbReference>
<dbReference type="PANTHER" id="PTHR11142:SF0">
    <property type="entry name" value="TRNA PSEUDOURIDINE SYNTHASE-LIKE 1"/>
    <property type="match status" value="1"/>
</dbReference>
<accession>A0A3D9LA00</accession>
<dbReference type="InterPro" id="IPR020103">
    <property type="entry name" value="PsdUridine_synth_cat_dom_sf"/>
</dbReference>
<dbReference type="InterPro" id="IPR020095">
    <property type="entry name" value="PsdUridine_synth_TruA_C"/>
</dbReference>
<dbReference type="RefSeq" id="WP_115866620.1">
    <property type="nucleotide sequence ID" value="NZ_QREG01000002.1"/>
</dbReference>
<keyword evidence="9" id="KW-1185">Reference proteome</keyword>
<proteinExistence type="inferred from homology"/>
<feature type="active site" description="Nucleophile" evidence="4">
    <location>
        <position position="57"/>
    </location>
</feature>
<dbReference type="GO" id="GO:0160147">
    <property type="term" value="F:tRNA pseudouridine(38-40) synthase activity"/>
    <property type="evidence" value="ECO:0007669"/>
    <property type="project" value="UniProtKB-EC"/>
</dbReference>
<evidence type="ECO:0000256" key="6">
    <source>
        <dbReference type="RuleBase" id="RU003792"/>
    </source>
</evidence>
<dbReference type="InterPro" id="IPR020097">
    <property type="entry name" value="PsdUridine_synth_TruA_a/b_dom"/>
</dbReference>
<reference evidence="8 9" key="1">
    <citation type="submission" date="2018-07" db="EMBL/GenBank/DDBJ databases">
        <title>Genomic Encyclopedia of Type Strains, Phase IV (KMG-IV): sequencing the most valuable type-strain genomes for metagenomic binning, comparative biology and taxonomic classification.</title>
        <authorList>
            <person name="Goeker M."/>
        </authorList>
    </citation>
    <scope>NUCLEOTIDE SEQUENCE [LARGE SCALE GENOMIC DNA]</scope>
    <source>
        <strain evidence="8 9">DSM 4134</strain>
    </source>
</reference>
<comment type="catalytic activity">
    <reaction evidence="6">
        <text>uridine(38/39/40) in tRNA = pseudouridine(38/39/40) in tRNA</text>
        <dbReference type="Rhea" id="RHEA:22376"/>
        <dbReference type="Rhea" id="RHEA-COMP:10085"/>
        <dbReference type="Rhea" id="RHEA-COMP:10087"/>
        <dbReference type="ChEBI" id="CHEBI:65314"/>
        <dbReference type="ChEBI" id="CHEBI:65315"/>
        <dbReference type="EC" id="5.4.99.12"/>
    </reaction>
</comment>
<dbReference type="PIRSF" id="PIRSF001430">
    <property type="entry name" value="tRNA_psdUrid_synth"/>
    <property type="match status" value="1"/>
</dbReference>
<dbReference type="EC" id="5.4.99.12" evidence="6"/>
<dbReference type="Pfam" id="PF01416">
    <property type="entry name" value="PseudoU_synth_1"/>
    <property type="match status" value="1"/>
</dbReference>
<evidence type="ECO:0000256" key="1">
    <source>
        <dbReference type="ARBA" id="ARBA00009375"/>
    </source>
</evidence>
<organism evidence="8 9">
    <name type="scientific">Marinoscillum furvescens DSM 4134</name>
    <dbReference type="NCBI Taxonomy" id="1122208"/>
    <lineage>
        <taxon>Bacteria</taxon>
        <taxon>Pseudomonadati</taxon>
        <taxon>Bacteroidota</taxon>
        <taxon>Cytophagia</taxon>
        <taxon>Cytophagales</taxon>
        <taxon>Reichenbachiellaceae</taxon>
        <taxon>Marinoscillum</taxon>
    </lineage>
</organism>
<dbReference type="GO" id="GO:0003723">
    <property type="term" value="F:RNA binding"/>
    <property type="evidence" value="ECO:0007669"/>
    <property type="project" value="InterPro"/>
</dbReference>
<comment type="similarity">
    <text evidence="1 6">Belongs to the tRNA pseudouridine synthase TruA family.</text>
</comment>
<dbReference type="Proteomes" id="UP000256779">
    <property type="component" value="Unassembled WGS sequence"/>
</dbReference>
<feature type="domain" description="Pseudouridine synthase I TruA alpha/beta" evidence="7">
    <location>
        <begin position="147"/>
        <end position="257"/>
    </location>
</feature>
<dbReference type="SUPFAM" id="SSF55120">
    <property type="entry name" value="Pseudouridine synthase"/>
    <property type="match status" value="1"/>
</dbReference>
<sequence>MGRWKHFYIVRIQFLGFRYHGWQKQPDVKSVHEMVDKTLAYALENDAYKTLGCGRTDAKVSAEDYAFELFVERPIADDFLTVFNHNLPADIRGLSVQKTDASFNIIQHTKVKEYRYGFSFGEKPHPFTAPFTQAFGTYLNLGKMSEAAALYEGTHNFQHFVKKPGEGTILTREILLSSIEPNNSGWLSASGVNSFIYRVKSAGFMRYQVRLMMGALILVGKEEWTLEDFQNTLQGAPPPTTLHPVPASGLVLHKIWFENQ</sequence>
<keyword evidence="3 6" id="KW-0413">Isomerase</keyword>
<dbReference type="PANTHER" id="PTHR11142">
    <property type="entry name" value="PSEUDOURIDYLATE SYNTHASE"/>
    <property type="match status" value="1"/>
</dbReference>
<evidence type="ECO:0000256" key="4">
    <source>
        <dbReference type="PIRSR" id="PIRSR001430-1"/>
    </source>
</evidence>
<evidence type="ECO:0000313" key="8">
    <source>
        <dbReference type="EMBL" id="REE02083.1"/>
    </source>
</evidence>
<dbReference type="AlphaFoldDB" id="A0A3D9LA00"/>
<evidence type="ECO:0000256" key="3">
    <source>
        <dbReference type="ARBA" id="ARBA00023235"/>
    </source>
</evidence>
<evidence type="ECO:0000259" key="7">
    <source>
        <dbReference type="Pfam" id="PF01416"/>
    </source>
</evidence>